<dbReference type="InterPro" id="IPR036259">
    <property type="entry name" value="MFS_trans_sf"/>
</dbReference>
<keyword evidence="1 4" id="KW-0812">Transmembrane</keyword>
<sequence length="409" mass="41654">MTFPSTASATPAAPGFSLKPLMFETFVCTMAMMSFVALAGPISDVIGLAPWQMGAAVTAAGLAWMIFSRFWGIRSDRHGRRPVLLFGLAGFAVSYVFLSLFIDFALSARIAPWLAFAGIVIGRGAAGIFYAAVPTTCAALVADKVPPAGRGAAMAAIGASSAAGMVVGPGLTGLIAPLGLSLPLYLVAILPVIALAVLWRVLPRDVDHAPSPHAPPRLADPRLRRPMAVALVAAFSVAVAQIIVGFYALDRLGLAPGAAARAAGIALAIVGASLMSAQILLRRLRWPPARFIRIGGIVAAIGFASVALAQSPGHLWASYAVAAFGMGWIYPSVSALAANAVAPHEQGAAAGSVAAAQGLGIVIGPLAGTAIYAVSATIPYLLLGLLLPAATLWASWPATRNAATVPDSA</sequence>
<feature type="transmembrane region" description="Helical" evidence="4">
    <location>
        <begin position="114"/>
        <end position="141"/>
    </location>
</feature>
<dbReference type="SUPFAM" id="SSF103473">
    <property type="entry name" value="MFS general substrate transporter"/>
    <property type="match status" value="1"/>
</dbReference>
<evidence type="ECO:0000313" key="6">
    <source>
        <dbReference type="EMBL" id="PZQ20972.1"/>
    </source>
</evidence>
<feature type="transmembrane region" description="Helical" evidence="4">
    <location>
        <begin position="83"/>
        <end position="102"/>
    </location>
</feature>
<name>A0A2W5KVF0_SPHMC</name>
<gene>
    <name evidence="6" type="ORF">DI569_13655</name>
</gene>
<keyword evidence="3 4" id="KW-0472">Membrane</keyword>
<comment type="caution">
    <text evidence="6">The sequence shown here is derived from an EMBL/GenBank/DDBJ whole genome shotgun (WGS) entry which is preliminary data.</text>
</comment>
<dbReference type="EMBL" id="QFPJ01000040">
    <property type="protein sequence ID" value="PZQ20972.1"/>
    <property type="molecule type" value="Genomic_DNA"/>
</dbReference>
<evidence type="ECO:0000259" key="5">
    <source>
        <dbReference type="PROSITE" id="PS50850"/>
    </source>
</evidence>
<feature type="transmembrane region" description="Helical" evidence="4">
    <location>
        <begin position="291"/>
        <end position="310"/>
    </location>
</feature>
<feature type="transmembrane region" description="Helical" evidence="4">
    <location>
        <begin position="378"/>
        <end position="396"/>
    </location>
</feature>
<dbReference type="PROSITE" id="PS50850">
    <property type="entry name" value="MFS"/>
    <property type="match status" value="1"/>
</dbReference>
<dbReference type="PANTHER" id="PTHR23546">
    <property type="entry name" value="TRANSPORT PROTEIN"/>
    <property type="match status" value="1"/>
</dbReference>
<organism evidence="6 7">
    <name type="scientific">Sphingopyxis macrogoltabida</name>
    <name type="common">Sphingomonas macrogoltabidus</name>
    <dbReference type="NCBI Taxonomy" id="33050"/>
    <lineage>
        <taxon>Bacteria</taxon>
        <taxon>Pseudomonadati</taxon>
        <taxon>Pseudomonadota</taxon>
        <taxon>Alphaproteobacteria</taxon>
        <taxon>Sphingomonadales</taxon>
        <taxon>Sphingomonadaceae</taxon>
        <taxon>Sphingopyxis</taxon>
    </lineage>
</organism>
<accession>A0A2W5KVF0</accession>
<feature type="transmembrane region" description="Helical" evidence="4">
    <location>
        <begin position="260"/>
        <end position="279"/>
    </location>
</feature>
<evidence type="ECO:0000256" key="4">
    <source>
        <dbReference type="SAM" id="Phobius"/>
    </source>
</evidence>
<dbReference type="PANTHER" id="PTHR23546:SF1">
    <property type="entry name" value="MEMBRANE PROTEIN"/>
    <property type="match status" value="1"/>
</dbReference>
<dbReference type="InterPro" id="IPR020846">
    <property type="entry name" value="MFS_dom"/>
</dbReference>
<dbReference type="GO" id="GO:0022857">
    <property type="term" value="F:transmembrane transporter activity"/>
    <property type="evidence" value="ECO:0007669"/>
    <property type="project" value="InterPro"/>
</dbReference>
<feature type="transmembrane region" description="Helical" evidence="4">
    <location>
        <begin position="227"/>
        <end position="248"/>
    </location>
</feature>
<feature type="transmembrane region" description="Helical" evidence="4">
    <location>
        <begin position="182"/>
        <end position="202"/>
    </location>
</feature>
<feature type="transmembrane region" description="Helical" evidence="4">
    <location>
        <begin position="48"/>
        <end position="71"/>
    </location>
</feature>
<evidence type="ECO:0000256" key="2">
    <source>
        <dbReference type="ARBA" id="ARBA00022989"/>
    </source>
</evidence>
<dbReference type="Proteomes" id="UP000248597">
    <property type="component" value="Unassembled WGS sequence"/>
</dbReference>
<dbReference type="InterPro" id="IPR011701">
    <property type="entry name" value="MFS"/>
</dbReference>
<dbReference type="AlphaFoldDB" id="A0A2W5KVF0"/>
<proteinExistence type="predicted"/>
<keyword evidence="2 4" id="KW-1133">Transmembrane helix</keyword>
<reference evidence="6 7" key="1">
    <citation type="submission" date="2017-08" db="EMBL/GenBank/DDBJ databases">
        <title>Infants hospitalized years apart are colonized by the same room-sourced microbial strains.</title>
        <authorList>
            <person name="Brooks B."/>
            <person name="Olm M.R."/>
            <person name="Firek B.A."/>
            <person name="Baker R."/>
            <person name="Thomas B.C."/>
            <person name="Morowitz M.J."/>
            <person name="Banfield J.F."/>
        </authorList>
    </citation>
    <scope>NUCLEOTIDE SEQUENCE [LARGE SCALE GENOMIC DNA]</scope>
    <source>
        <strain evidence="6">S2_005_003_R2_47</strain>
    </source>
</reference>
<evidence type="ECO:0000256" key="1">
    <source>
        <dbReference type="ARBA" id="ARBA00022692"/>
    </source>
</evidence>
<dbReference type="Gene3D" id="1.20.1250.20">
    <property type="entry name" value="MFS general substrate transporter like domains"/>
    <property type="match status" value="1"/>
</dbReference>
<protein>
    <submittedName>
        <fullName evidence="6">MFS transporter</fullName>
    </submittedName>
</protein>
<evidence type="ECO:0000256" key="3">
    <source>
        <dbReference type="ARBA" id="ARBA00023136"/>
    </source>
</evidence>
<feature type="transmembrane region" description="Helical" evidence="4">
    <location>
        <begin position="21"/>
        <end position="42"/>
    </location>
</feature>
<feature type="transmembrane region" description="Helical" evidence="4">
    <location>
        <begin position="153"/>
        <end position="176"/>
    </location>
</feature>
<feature type="domain" description="Major facilitator superfamily (MFS) profile" evidence="5">
    <location>
        <begin position="17"/>
        <end position="402"/>
    </location>
</feature>
<feature type="transmembrane region" description="Helical" evidence="4">
    <location>
        <begin position="353"/>
        <end position="372"/>
    </location>
</feature>
<dbReference type="Pfam" id="PF07690">
    <property type="entry name" value="MFS_1"/>
    <property type="match status" value="1"/>
</dbReference>
<evidence type="ECO:0000313" key="7">
    <source>
        <dbReference type="Proteomes" id="UP000248597"/>
    </source>
</evidence>
<feature type="transmembrane region" description="Helical" evidence="4">
    <location>
        <begin position="316"/>
        <end position="341"/>
    </location>
</feature>